<dbReference type="Proteomes" id="UP000223606">
    <property type="component" value="Chromosome 1"/>
</dbReference>
<evidence type="ECO:0000259" key="5">
    <source>
        <dbReference type="Pfam" id="PF21546"/>
    </source>
</evidence>
<evidence type="ECO:0000256" key="3">
    <source>
        <dbReference type="ARBA" id="ARBA00022777"/>
    </source>
</evidence>
<dbReference type="InterPro" id="IPR050406">
    <property type="entry name" value="FGGY_Carb_Kinase"/>
</dbReference>
<dbReference type="GO" id="GO:0005975">
    <property type="term" value="P:carbohydrate metabolic process"/>
    <property type="evidence" value="ECO:0007669"/>
    <property type="project" value="InterPro"/>
</dbReference>
<dbReference type="PANTHER" id="PTHR43095:SF5">
    <property type="entry name" value="XYLULOSE KINASE"/>
    <property type="match status" value="1"/>
</dbReference>
<dbReference type="EMBL" id="LT960614">
    <property type="protein sequence ID" value="SON57272.1"/>
    <property type="molecule type" value="Genomic_DNA"/>
</dbReference>
<accession>A0A2C9DAC0</accession>
<dbReference type="RefSeq" id="WP_099557557.1">
    <property type="nucleotide sequence ID" value="NZ_LT960614.1"/>
</dbReference>
<feature type="domain" description="Carbohydrate kinase FGGY N-terminal" evidence="4">
    <location>
        <begin position="13"/>
        <end position="246"/>
    </location>
</feature>
<dbReference type="EC" id="2.7.1.-" evidence="6"/>
<keyword evidence="2 6" id="KW-0808">Transferase</keyword>
<dbReference type="Gene3D" id="3.30.420.40">
    <property type="match status" value="3"/>
</dbReference>
<dbReference type="OrthoDB" id="9786272at2"/>
<dbReference type="AlphaFoldDB" id="A0A2C9DAC0"/>
<dbReference type="Pfam" id="PF21546">
    <property type="entry name" value="FGGY_C_2"/>
    <property type="match status" value="1"/>
</dbReference>
<feature type="domain" description="Carbohydrate kinase FGGY C-terminal" evidence="5">
    <location>
        <begin position="253"/>
        <end position="429"/>
    </location>
</feature>
<evidence type="ECO:0000256" key="2">
    <source>
        <dbReference type="ARBA" id="ARBA00022679"/>
    </source>
</evidence>
<evidence type="ECO:0000256" key="1">
    <source>
        <dbReference type="ARBA" id="ARBA00009156"/>
    </source>
</evidence>
<name>A0A2C9DAC0_9HYPH</name>
<dbReference type="InterPro" id="IPR049382">
    <property type="entry name" value="FGGY_C_2"/>
</dbReference>
<dbReference type="SUPFAM" id="SSF53067">
    <property type="entry name" value="Actin-like ATPase domain"/>
    <property type="match status" value="2"/>
</dbReference>
<dbReference type="GO" id="GO:0016301">
    <property type="term" value="F:kinase activity"/>
    <property type="evidence" value="ECO:0007669"/>
    <property type="project" value="UniProtKB-KW"/>
</dbReference>
<dbReference type="PANTHER" id="PTHR43095">
    <property type="entry name" value="SUGAR KINASE"/>
    <property type="match status" value="1"/>
</dbReference>
<reference evidence="7" key="1">
    <citation type="submission" date="2017-09" db="EMBL/GenBank/DDBJ databases">
        <title>Genome sequence of Nannocystis excedens DSM 71.</title>
        <authorList>
            <person name="Blom J."/>
        </authorList>
    </citation>
    <scope>NUCLEOTIDE SEQUENCE [LARGE SCALE GENOMIC DNA]</scope>
    <source>
        <strain evidence="7">type strain: E19</strain>
    </source>
</reference>
<dbReference type="CDD" id="cd07772">
    <property type="entry name" value="ASKHA_NBD_FGGY_NaCK-like"/>
    <property type="match status" value="1"/>
</dbReference>
<keyword evidence="7" id="KW-1185">Reference proteome</keyword>
<dbReference type="KEGG" id="hdi:HDIA_3731"/>
<evidence type="ECO:0000313" key="6">
    <source>
        <dbReference type="EMBL" id="SON57272.1"/>
    </source>
</evidence>
<evidence type="ECO:0000313" key="7">
    <source>
        <dbReference type="Proteomes" id="UP000223606"/>
    </source>
</evidence>
<sequence>MPSEPKALRRVAVIDIGKTNAKVVLVDLKAGAELLHRSMPNRPVDVAPYPHADVESLWPFILSSLGEINREAGVDAISITTHGATAVLLDETGGLALPVLDYEFAGPDTLAEAYAAARPPFAETGSPRLPAGLNIGAQLFWLQASFPDEFAKTATILPYPQYWAFRLTGVLASEVTSWGCHTDLWAPGKRDYSSLVDRERWRGKMAPMRKAGDVLGAILPDVANATGLSPATPVFCGIHDSNASLLPHLKSAEAPFAVVSTGTWVISMAIGAEAKLLDEVRDTLINVNAFGDPVPSARFMGGRCYELLRPQDDTPISEDDRTRVVHEAVMLMPSVPQGSGPFPNAEGHWTVPEETLTPGTRLLALSYHLALMTATCLDLIGAAGPVIAEGPFAANADYLKMLRAAVGRPVFASLGRTGTSLGAAGLAASRQPSSAHSQTGTVVPLEMKLADYARQWRAHAEPALSLSD</sequence>
<gene>
    <name evidence="6" type="primary">yoaC</name>
    <name evidence="6" type="ORF">HDIA_3731</name>
</gene>
<dbReference type="InterPro" id="IPR043129">
    <property type="entry name" value="ATPase_NBD"/>
</dbReference>
<keyword evidence="3 6" id="KW-0418">Kinase</keyword>
<protein>
    <submittedName>
        <fullName evidence="6">Putative sugar kinase YoaC</fullName>
        <ecNumber evidence="6">2.7.1.-</ecNumber>
    </submittedName>
</protein>
<organism evidence="6 7">
    <name type="scientific">Hartmannibacter diazotrophicus</name>
    <dbReference type="NCBI Taxonomy" id="1482074"/>
    <lineage>
        <taxon>Bacteria</taxon>
        <taxon>Pseudomonadati</taxon>
        <taxon>Pseudomonadota</taxon>
        <taxon>Alphaproteobacteria</taxon>
        <taxon>Hyphomicrobiales</taxon>
        <taxon>Pleomorphomonadaceae</taxon>
        <taxon>Hartmannibacter</taxon>
    </lineage>
</organism>
<dbReference type="InterPro" id="IPR018484">
    <property type="entry name" value="FGGY_N"/>
</dbReference>
<evidence type="ECO:0000259" key="4">
    <source>
        <dbReference type="Pfam" id="PF00370"/>
    </source>
</evidence>
<dbReference type="Pfam" id="PF00370">
    <property type="entry name" value="FGGY_N"/>
    <property type="match status" value="1"/>
</dbReference>
<proteinExistence type="inferred from homology"/>
<comment type="similarity">
    <text evidence="1">Belongs to the FGGY kinase family.</text>
</comment>